<evidence type="ECO:0000313" key="2">
    <source>
        <dbReference type="Proteomes" id="UP000886998"/>
    </source>
</evidence>
<comment type="caution">
    <text evidence="1">The sequence shown here is derived from an EMBL/GenBank/DDBJ whole genome shotgun (WGS) entry which is preliminary data.</text>
</comment>
<name>A0A8X6WS36_9ARAC</name>
<dbReference type="Proteomes" id="UP000886998">
    <property type="component" value="Unassembled WGS sequence"/>
</dbReference>
<proteinExistence type="predicted"/>
<feature type="non-terminal residue" evidence="1">
    <location>
        <position position="62"/>
    </location>
</feature>
<keyword evidence="2" id="KW-1185">Reference proteome</keyword>
<dbReference type="AlphaFoldDB" id="A0A8X6WS36"/>
<dbReference type="EMBL" id="BMAV01001828">
    <property type="protein sequence ID" value="GFY40313.1"/>
    <property type="molecule type" value="Genomic_DNA"/>
</dbReference>
<organism evidence="1 2">
    <name type="scientific">Trichonephila inaurata madagascariensis</name>
    <dbReference type="NCBI Taxonomy" id="2747483"/>
    <lineage>
        <taxon>Eukaryota</taxon>
        <taxon>Metazoa</taxon>
        <taxon>Ecdysozoa</taxon>
        <taxon>Arthropoda</taxon>
        <taxon>Chelicerata</taxon>
        <taxon>Arachnida</taxon>
        <taxon>Araneae</taxon>
        <taxon>Araneomorphae</taxon>
        <taxon>Entelegynae</taxon>
        <taxon>Araneoidea</taxon>
        <taxon>Nephilidae</taxon>
        <taxon>Trichonephila</taxon>
        <taxon>Trichonephila inaurata</taxon>
    </lineage>
</organism>
<dbReference type="OrthoDB" id="6769157at2759"/>
<evidence type="ECO:0000313" key="1">
    <source>
        <dbReference type="EMBL" id="GFY40313.1"/>
    </source>
</evidence>
<gene>
    <name evidence="1" type="ORF">TNIN_1371</name>
</gene>
<sequence>MLSEAWLDYDERVSKPNFDCCVQFKRPGCRAAGVAREIYRKQNNSHVVIPHMNITYGQTSGL</sequence>
<protein>
    <submittedName>
        <fullName evidence="1">Uncharacterized protein</fullName>
    </submittedName>
</protein>
<accession>A0A8X6WS36</accession>
<reference evidence="1" key="1">
    <citation type="submission" date="2020-08" db="EMBL/GenBank/DDBJ databases">
        <title>Multicomponent nature underlies the extraordinary mechanical properties of spider dragline silk.</title>
        <authorList>
            <person name="Kono N."/>
            <person name="Nakamura H."/>
            <person name="Mori M."/>
            <person name="Yoshida Y."/>
            <person name="Ohtoshi R."/>
            <person name="Malay A.D."/>
            <person name="Moran D.A.P."/>
            <person name="Tomita M."/>
            <person name="Numata K."/>
            <person name="Arakawa K."/>
        </authorList>
    </citation>
    <scope>NUCLEOTIDE SEQUENCE</scope>
</reference>